<accession>A0A1M4U5Z2</accession>
<reference evidence="1 2" key="1">
    <citation type="submission" date="2016-11" db="EMBL/GenBank/DDBJ databases">
        <authorList>
            <person name="Jaros S."/>
            <person name="Januszkiewicz K."/>
            <person name="Wedrychowicz H."/>
        </authorList>
    </citation>
    <scope>NUCLEOTIDE SEQUENCE [LARGE SCALE GENOMIC DNA]</scope>
    <source>
        <strain evidence="1 2">DSM 2631</strain>
    </source>
</reference>
<sequence>MNVIEIIEFLKDSGLTQVEEIEYKDDILVLRCYYDFDKDEIIAAKSFATEESDYELESEEWYSEYLIPYLNDIAVDNLSDIVEETMDEFEVEGQFSSYDIDRNNFQYSEFILAFSDSEEEIDIDNILDDIDL</sequence>
<proteinExistence type="predicted"/>
<evidence type="ECO:0000313" key="1">
    <source>
        <dbReference type="EMBL" id="SHE52241.1"/>
    </source>
</evidence>
<keyword evidence="2" id="KW-1185">Reference proteome</keyword>
<name>A0A1M4U5Z2_9CLOT</name>
<gene>
    <name evidence="1" type="ORF">SAMN05443638_10457</name>
</gene>
<dbReference type="RefSeq" id="WP_072893103.1">
    <property type="nucleotide sequence ID" value="NZ_FQVM01000004.1"/>
</dbReference>
<dbReference type="STRING" id="1533.SAMN05443638_10457"/>
<dbReference type="Proteomes" id="UP000184035">
    <property type="component" value="Unassembled WGS sequence"/>
</dbReference>
<dbReference type="OrthoDB" id="1937284at2"/>
<organism evidence="1 2">
    <name type="scientific">Clostridium fallax</name>
    <dbReference type="NCBI Taxonomy" id="1533"/>
    <lineage>
        <taxon>Bacteria</taxon>
        <taxon>Bacillati</taxon>
        <taxon>Bacillota</taxon>
        <taxon>Clostridia</taxon>
        <taxon>Eubacteriales</taxon>
        <taxon>Clostridiaceae</taxon>
        <taxon>Clostridium</taxon>
    </lineage>
</organism>
<dbReference type="AlphaFoldDB" id="A0A1M4U5Z2"/>
<protein>
    <submittedName>
        <fullName evidence="1">Uncharacterized protein</fullName>
    </submittedName>
</protein>
<dbReference type="EMBL" id="FQVM01000004">
    <property type="protein sequence ID" value="SHE52241.1"/>
    <property type="molecule type" value="Genomic_DNA"/>
</dbReference>
<evidence type="ECO:0000313" key="2">
    <source>
        <dbReference type="Proteomes" id="UP000184035"/>
    </source>
</evidence>